<dbReference type="Gene3D" id="6.10.340.10">
    <property type="match status" value="1"/>
</dbReference>
<dbReference type="Pfam" id="PF05228">
    <property type="entry name" value="CHASE4"/>
    <property type="match status" value="1"/>
</dbReference>
<dbReference type="Pfam" id="PF13487">
    <property type="entry name" value="HD_5"/>
    <property type="match status" value="1"/>
</dbReference>
<dbReference type="EMBL" id="JAKOAV010000007">
    <property type="protein sequence ID" value="MDF9407807.1"/>
    <property type="molecule type" value="Genomic_DNA"/>
</dbReference>
<keyword evidence="1" id="KW-0812">Transmembrane</keyword>
<dbReference type="NCBIfam" id="TIGR00229">
    <property type="entry name" value="sensory_box"/>
    <property type="match status" value="1"/>
</dbReference>
<dbReference type="InterPro" id="IPR029787">
    <property type="entry name" value="Nucleotide_cyclase"/>
</dbReference>
<evidence type="ECO:0000259" key="3">
    <source>
        <dbReference type="PROSITE" id="PS50885"/>
    </source>
</evidence>
<dbReference type="Gene3D" id="3.30.450.20">
    <property type="entry name" value="PAS domain"/>
    <property type="match status" value="1"/>
</dbReference>
<feature type="domain" description="PAS" evidence="2">
    <location>
        <begin position="356"/>
        <end position="437"/>
    </location>
</feature>
<dbReference type="InterPro" id="IPR013767">
    <property type="entry name" value="PAS_fold"/>
</dbReference>
<dbReference type="SMART" id="SM00304">
    <property type="entry name" value="HAMP"/>
    <property type="match status" value="1"/>
</dbReference>
<dbReference type="InterPro" id="IPR003607">
    <property type="entry name" value="HD/PDEase_dom"/>
</dbReference>
<keyword evidence="7" id="KW-1185">Reference proteome</keyword>
<dbReference type="PROSITE" id="PS50885">
    <property type="entry name" value="HAMP"/>
    <property type="match status" value="1"/>
</dbReference>
<dbReference type="CDD" id="cd00130">
    <property type="entry name" value="PAS"/>
    <property type="match status" value="1"/>
</dbReference>
<dbReference type="GO" id="GO:0016020">
    <property type="term" value="C:membrane"/>
    <property type="evidence" value="ECO:0007669"/>
    <property type="project" value="InterPro"/>
</dbReference>
<accession>A0A9X4GYI3</accession>
<evidence type="ECO:0000259" key="2">
    <source>
        <dbReference type="PROSITE" id="PS50112"/>
    </source>
</evidence>
<dbReference type="InterPro" id="IPR035965">
    <property type="entry name" value="PAS-like_dom_sf"/>
</dbReference>
<dbReference type="GO" id="GO:0007165">
    <property type="term" value="P:signal transduction"/>
    <property type="evidence" value="ECO:0007669"/>
    <property type="project" value="InterPro"/>
</dbReference>
<evidence type="ECO:0000313" key="7">
    <source>
        <dbReference type="Proteomes" id="UP001154312"/>
    </source>
</evidence>
<dbReference type="GO" id="GO:0052621">
    <property type="term" value="F:diguanylate cyclase activity"/>
    <property type="evidence" value="ECO:0007669"/>
    <property type="project" value="UniProtKB-EC"/>
</dbReference>
<dbReference type="SMART" id="SM00091">
    <property type="entry name" value="PAS"/>
    <property type="match status" value="1"/>
</dbReference>
<dbReference type="PROSITE" id="PS51832">
    <property type="entry name" value="HD_GYP"/>
    <property type="match status" value="1"/>
</dbReference>
<dbReference type="InterPro" id="IPR000160">
    <property type="entry name" value="GGDEF_dom"/>
</dbReference>
<dbReference type="Gene3D" id="3.30.70.270">
    <property type="match status" value="1"/>
</dbReference>
<keyword evidence="6" id="KW-0808">Transferase</keyword>
<dbReference type="GO" id="GO:0006355">
    <property type="term" value="P:regulation of DNA-templated transcription"/>
    <property type="evidence" value="ECO:0007669"/>
    <property type="project" value="InterPro"/>
</dbReference>
<protein>
    <submittedName>
        <fullName evidence="6">Diguanylate cyclase</fullName>
        <ecNumber evidence="6">2.7.7.65</ecNumber>
    </submittedName>
</protein>
<dbReference type="SMART" id="SM00267">
    <property type="entry name" value="GGDEF"/>
    <property type="match status" value="1"/>
</dbReference>
<dbReference type="InterPro" id="IPR003660">
    <property type="entry name" value="HAMP_dom"/>
</dbReference>
<proteinExistence type="predicted"/>
<dbReference type="InterPro" id="IPR000014">
    <property type="entry name" value="PAS"/>
</dbReference>
<dbReference type="NCBIfam" id="TIGR00254">
    <property type="entry name" value="GGDEF"/>
    <property type="match status" value="1"/>
</dbReference>
<feature type="transmembrane region" description="Helical" evidence="1">
    <location>
        <begin position="7"/>
        <end position="25"/>
    </location>
</feature>
<dbReference type="Pfam" id="PF00990">
    <property type="entry name" value="GGDEF"/>
    <property type="match status" value="1"/>
</dbReference>
<dbReference type="CDD" id="cd01949">
    <property type="entry name" value="GGDEF"/>
    <property type="match status" value="1"/>
</dbReference>
<comment type="caution">
    <text evidence="6">The sequence shown here is derived from an EMBL/GenBank/DDBJ whole genome shotgun (WGS) entry which is preliminary data.</text>
</comment>
<dbReference type="PANTHER" id="PTHR43155:SF2">
    <property type="entry name" value="CYCLIC DI-GMP PHOSPHODIESTERASE PA4108"/>
    <property type="match status" value="1"/>
</dbReference>
<evidence type="ECO:0000259" key="5">
    <source>
        <dbReference type="PROSITE" id="PS51832"/>
    </source>
</evidence>
<feature type="domain" description="HAMP" evidence="3">
    <location>
        <begin position="298"/>
        <end position="351"/>
    </location>
</feature>
<dbReference type="EC" id="2.7.7.65" evidence="6"/>
<keyword evidence="6" id="KW-0548">Nucleotidyltransferase</keyword>
<evidence type="ECO:0000313" key="6">
    <source>
        <dbReference type="EMBL" id="MDF9407807.1"/>
    </source>
</evidence>
<feature type="domain" description="HD-GYP" evidence="5">
    <location>
        <begin position="644"/>
        <end position="839"/>
    </location>
</feature>
<dbReference type="Pfam" id="PF00989">
    <property type="entry name" value="PAS"/>
    <property type="match status" value="1"/>
</dbReference>
<sequence>MSLRKKALMIISITVTVLVILLYTVTKSILLGSFNELEQRSGRRDVQRILNALSDNIIALNREAGDWAAWDETYRFIDDNDENYVKTNLPDETFTELNINFISFINTQGRVVFSKAFDLDEKKEIPVPSGLLEYLSVDNPLLRHNNEESKVRGVIVLPEGPALVASRPILTSDRQGPVKGALIMGIYLNNTVIRSLADITGLNLDVDEFGDEDAPPDFQKAGSILSEDAPVYIQPLDAETIAGYALVQDVYENPGLILRVSIPREIYKQGQASVRYFIGSMLAVGLALTVMSLLLLEKTILSRLAGLSDSVVNIGAKSNPAGRVLVSGNDELTILASEINKMLESLESSRHKLSESEEKYRTMVDDVLDSSAVGILILDREHKIVWLNRALQSFMGLGKDEVVGKDIRILIDQKIKYIFEDREAFVQRLLSAYADNKYVESLECHVLPVGELQERWLEHWSQPVQLGLYTGGRIEHYFDVTERKRMDEQLKYLSLHDPLTGLHNRAYFNEEMRRLEEDRHLPLGVIVCDLDGLKLINDTMGHDAGNDMLVTAANILKNCFSKGDMVARIGGDEYVVLLPRTDRLNLEKACQRIRESIKNYNFVNPEIPLSMSIGFAIGEKSAQKPAELFREADINMYREKLSHTQSTRSIIVQALKKMLEARDFATEGHSERMQDLVAQLAVVSGIPEYKLNDLRLVALFHDLGKIGVPDRILFKSGSLNKEEYVEIKKHCEIGFQIANSVPDLVPIADWILKHHESFDGKGYPLGLKGKNIPLECRILSIVDAYDAMTSDRPYRKAMMHKEAVDELKRCSGTQFDPLLVQKFTRMLDERLITRQSRGPK</sequence>
<keyword evidence="1" id="KW-0472">Membrane</keyword>
<dbReference type="Gene3D" id="1.10.3210.10">
    <property type="entry name" value="Hypothetical protein af1432"/>
    <property type="match status" value="1"/>
</dbReference>
<name>A0A9X4GYI3_9FIRM</name>
<dbReference type="InterPro" id="IPR007892">
    <property type="entry name" value="CHASE4"/>
</dbReference>
<feature type="domain" description="GGDEF" evidence="4">
    <location>
        <begin position="521"/>
        <end position="654"/>
    </location>
</feature>
<dbReference type="SMART" id="SM00471">
    <property type="entry name" value="HDc"/>
    <property type="match status" value="1"/>
</dbReference>
<dbReference type="Proteomes" id="UP001154312">
    <property type="component" value="Unassembled WGS sequence"/>
</dbReference>
<dbReference type="SUPFAM" id="SSF55785">
    <property type="entry name" value="PYP-like sensor domain (PAS domain)"/>
    <property type="match status" value="1"/>
</dbReference>
<dbReference type="CDD" id="cd00077">
    <property type="entry name" value="HDc"/>
    <property type="match status" value="1"/>
</dbReference>
<dbReference type="PROSITE" id="PS50112">
    <property type="entry name" value="PAS"/>
    <property type="match status" value="1"/>
</dbReference>
<reference evidence="6" key="1">
    <citation type="submission" date="2022-02" db="EMBL/GenBank/DDBJ databases">
        <authorList>
            <person name="Leng L."/>
        </authorList>
    </citation>
    <scope>NUCLEOTIDE SEQUENCE</scope>
    <source>
        <strain evidence="6">JI</strain>
    </source>
</reference>
<gene>
    <name evidence="6" type="ORF">L7E55_05445</name>
</gene>
<keyword evidence="1" id="KW-1133">Transmembrane helix</keyword>
<dbReference type="SUPFAM" id="SSF109604">
    <property type="entry name" value="HD-domain/PDEase-like"/>
    <property type="match status" value="1"/>
</dbReference>
<dbReference type="PROSITE" id="PS50887">
    <property type="entry name" value="GGDEF"/>
    <property type="match status" value="1"/>
</dbReference>
<organism evidence="6 7">
    <name type="scientific">Pelotomaculum isophthalicicum JI</name>
    <dbReference type="NCBI Taxonomy" id="947010"/>
    <lineage>
        <taxon>Bacteria</taxon>
        <taxon>Bacillati</taxon>
        <taxon>Bacillota</taxon>
        <taxon>Clostridia</taxon>
        <taxon>Eubacteriales</taxon>
        <taxon>Desulfotomaculaceae</taxon>
        <taxon>Pelotomaculum</taxon>
    </lineage>
</organism>
<dbReference type="InterPro" id="IPR043128">
    <property type="entry name" value="Rev_trsase/Diguanyl_cyclase"/>
</dbReference>
<dbReference type="PANTHER" id="PTHR43155">
    <property type="entry name" value="CYCLIC DI-GMP PHOSPHODIESTERASE PA4108-RELATED"/>
    <property type="match status" value="1"/>
</dbReference>
<dbReference type="AlphaFoldDB" id="A0A9X4GYI3"/>
<feature type="transmembrane region" description="Helical" evidence="1">
    <location>
        <begin position="276"/>
        <end position="296"/>
    </location>
</feature>
<evidence type="ECO:0000256" key="1">
    <source>
        <dbReference type="SAM" id="Phobius"/>
    </source>
</evidence>
<evidence type="ECO:0000259" key="4">
    <source>
        <dbReference type="PROSITE" id="PS50887"/>
    </source>
</evidence>
<dbReference type="SUPFAM" id="SSF55073">
    <property type="entry name" value="Nucleotide cyclase"/>
    <property type="match status" value="1"/>
</dbReference>
<dbReference type="RefSeq" id="WP_277443058.1">
    <property type="nucleotide sequence ID" value="NZ_JAKOAV010000007.1"/>
</dbReference>
<dbReference type="InterPro" id="IPR037522">
    <property type="entry name" value="HD_GYP_dom"/>
</dbReference>